<dbReference type="AlphaFoldDB" id="A0A1H3RFU6"/>
<sequence length="786" mass="84236">MQPFDPKVYEREVVRPLRGRSGRLPDDLLTRYAVEPGFSDAELAQRLTQIRSHWNKSAQSTAKSSFTTSVYKAFLREDEELRRAPGNEMSSMSWWRSRNDARAGASQAQVDELVVMLKANFGELGLITPGQLEAMRETFGQLAPAEVDRALTKAGVRTAPPTELPKTSGLPDTLFRRLKALLGDAEITGIPELLHGKLDSYKLLADFESSPPKPAGLTAKAVQQAIERENRRSGNQPAREALGLLNTAAGKEGADLRLLALYHLLDDVRRLRENGAPAGALLRVLGRSSLDADEARLAVISVLSETGSAAPAVTGLQKVTELLAAGNLIAAQQTLAAITDTDEAAAAKAAVDRHAQQVRDLREAADRALRSGAEAEARRQLGEAARLAADDDAIAAELRRIPLSPVDAVTAQPEGVGVRVSWRAKPDHDDATRYRVVRRAGRTPGDADDGDVVAEGAETVVVDAAVAAGGSVGYAVFAAGAGGAWSRPAGAVVDVVPPVHKARLAVRTGAVEGSWVVHRDVVGVDVRRRRDGESDDVVVPANGSTAFRDSTVDVDGDYTYLLTARYRRPDGSEVAAETVPVRHTARVAATLPPVTSLDARRFGRELVLSWVWPGGVRMAEVTWADPAADAEAGRVRLTRQQYQAGGGCRIDAGPGDVRVQVSAIASADNGESRSDPVALVLPGAPPQVSYRIERQNRLFGTSTARIVVTADQPVPHCTVLVVVAPGRVMPLKPDDGQVVHRDVHDLGDPLELTVELPRRKPYWLRCFVNAPGVQLIDPPISQLKVS</sequence>
<dbReference type="Pfam" id="PF25832">
    <property type="entry name" value="Fn3_SaeA_2nd"/>
    <property type="match status" value="1"/>
</dbReference>
<dbReference type="InterPro" id="IPR058691">
    <property type="entry name" value="Fn3_SaeA_1st"/>
</dbReference>
<name>A0A1H3RFU6_9PSEU</name>
<organism evidence="3 4">
    <name type="scientific">Saccharopolyspora shandongensis</name>
    <dbReference type="NCBI Taxonomy" id="418495"/>
    <lineage>
        <taxon>Bacteria</taxon>
        <taxon>Bacillati</taxon>
        <taxon>Actinomycetota</taxon>
        <taxon>Actinomycetes</taxon>
        <taxon>Pseudonocardiales</taxon>
        <taxon>Pseudonocardiaceae</taxon>
        <taxon>Saccharopolyspora</taxon>
    </lineage>
</organism>
<reference evidence="4" key="1">
    <citation type="submission" date="2016-10" db="EMBL/GenBank/DDBJ databases">
        <authorList>
            <person name="Varghese N."/>
            <person name="Submissions S."/>
        </authorList>
    </citation>
    <scope>NUCLEOTIDE SEQUENCE [LARGE SCALE GENOMIC DNA]</scope>
    <source>
        <strain evidence="4">CGMCC 4.3530</strain>
    </source>
</reference>
<proteinExistence type="predicted"/>
<dbReference type="EMBL" id="FNOK01000054">
    <property type="protein sequence ID" value="SDZ24702.1"/>
    <property type="molecule type" value="Genomic_DNA"/>
</dbReference>
<feature type="coiled-coil region" evidence="1">
    <location>
        <begin position="344"/>
        <end position="378"/>
    </location>
</feature>
<evidence type="ECO:0000313" key="3">
    <source>
        <dbReference type="EMBL" id="SDZ24702.1"/>
    </source>
</evidence>
<dbReference type="Proteomes" id="UP000199529">
    <property type="component" value="Unassembled WGS sequence"/>
</dbReference>
<keyword evidence="4" id="KW-1185">Reference proteome</keyword>
<protein>
    <recommendedName>
        <fullName evidence="2">SaeA first Fn3-like domain-containing protein</fullName>
    </recommendedName>
</protein>
<feature type="domain" description="SaeA first Fn3-like" evidence="2">
    <location>
        <begin position="409"/>
        <end position="478"/>
    </location>
</feature>
<dbReference type="RefSeq" id="WP_093275367.1">
    <property type="nucleotide sequence ID" value="NZ_FNOK01000054.1"/>
</dbReference>
<dbReference type="OrthoDB" id="4494375at2"/>
<accession>A0A1H3RFU6</accession>
<evidence type="ECO:0000313" key="4">
    <source>
        <dbReference type="Proteomes" id="UP000199529"/>
    </source>
</evidence>
<evidence type="ECO:0000259" key="2">
    <source>
        <dbReference type="Pfam" id="PF25832"/>
    </source>
</evidence>
<evidence type="ECO:0000256" key="1">
    <source>
        <dbReference type="SAM" id="Coils"/>
    </source>
</evidence>
<dbReference type="STRING" id="418495.SAMN05216215_10546"/>
<gene>
    <name evidence="3" type="ORF">SAMN05216215_10546</name>
</gene>
<keyword evidence="1" id="KW-0175">Coiled coil</keyword>